<name>A0A4S4F240_CAMSN</name>
<sequence length="134" mass="14510">MANYGQKDQIGDNAPAGSGRPINLDVEGDDRNTETRDQSHGVKDTGQKGDAPKTTDRSGYYNEDDLQFGGARKRGRPQASLNGNGGYKKSKQVSSYAFLLLLHGIPYHLAGLLHPSNMQVRSPLTSGFVTLFLS</sequence>
<evidence type="ECO:0000313" key="3">
    <source>
        <dbReference type="Proteomes" id="UP000306102"/>
    </source>
</evidence>
<organism evidence="2 3">
    <name type="scientific">Camellia sinensis var. sinensis</name>
    <name type="common">China tea</name>
    <dbReference type="NCBI Taxonomy" id="542762"/>
    <lineage>
        <taxon>Eukaryota</taxon>
        <taxon>Viridiplantae</taxon>
        <taxon>Streptophyta</taxon>
        <taxon>Embryophyta</taxon>
        <taxon>Tracheophyta</taxon>
        <taxon>Spermatophyta</taxon>
        <taxon>Magnoliopsida</taxon>
        <taxon>eudicotyledons</taxon>
        <taxon>Gunneridae</taxon>
        <taxon>Pentapetalae</taxon>
        <taxon>asterids</taxon>
        <taxon>Ericales</taxon>
        <taxon>Theaceae</taxon>
        <taxon>Camellia</taxon>
    </lineage>
</organism>
<accession>A0A4S4F240</accession>
<dbReference type="Proteomes" id="UP000306102">
    <property type="component" value="Unassembled WGS sequence"/>
</dbReference>
<gene>
    <name evidence="2" type="ORF">TEA_008397</name>
</gene>
<evidence type="ECO:0000256" key="1">
    <source>
        <dbReference type="SAM" id="MobiDB-lite"/>
    </source>
</evidence>
<proteinExistence type="predicted"/>
<evidence type="ECO:0000313" key="2">
    <source>
        <dbReference type="EMBL" id="THG22975.1"/>
    </source>
</evidence>
<reference evidence="2 3" key="1">
    <citation type="journal article" date="2018" name="Proc. Natl. Acad. Sci. U.S.A.">
        <title>Draft genome sequence of Camellia sinensis var. sinensis provides insights into the evolution of the tea genome and tea quality.</title>
        <authorList>
            <person name="Wei C."/>
            <person name="Yang H."/>
            <person name="Wang S."/>
            <person name="Zhao J."/>
            <person name="Liu C."/>
            <person name="Gao L."/>
            <person name="Xia E."/>
            <person name="Lu Y."/>
            <person name="Tai Y."/>
            <person name="She G."/>
            <person name="Sun J."/>
            <person name="Cao H."/>
            <person name="Tong W."/>
            <person name="Gao Q."/>
            <person name="Li Y."/>
            <person name="Deng W."/>
            <person name="Jiang X."/>
            <person name="Wang W."/>
            <person name="Chen Q."/>
            <person name="Zhang S."/>
            <person name="Li H."/>
            <person name="Wu J."/>
            <person name="Wang P."/>
            <person name="Li P."/>
            <person name="Shi C."/>
            <person name="Zheng F."/>
            <person name="Jian J."/>
            <person name="Huang B."/>
            <person name="Shan D."/>
            <person name="Shi M."/>
            <person name="Fang C."/>
            <person name="Yue Y."/>
            <person name="Li F."/>
            <person name="Li D."/>
            <person name="Wei S."/>
            <person name="Han B."/>
            <person name="Jiang C."/>
            <person name="Yin Y."/>
            <person name="Xia T."/>
            <person name="Zhang Z."/>
            <person name="Bennetzen J.L."/>
            <person name="Zhao S."/>
            <person name="Wan X."/>
        </authorList>
    </citation>
    <scope>NUCLEOTIDE SEQUENCE [LARGE SCALE GENOMIC DNA]</scope>
    <source>
        <strain evidence="3">cv. Shuchazao</strain>
        <tissue evidence="2">Leaf</tissue>
    </source>
</reference>
<dbReference type="EMBL" id="SDRB02000577">
    <property type="protein sequence ID" value="THG22975.1"/>
    <property type="molecule type" value="Genomic_DNA"/>
</dbReference>
<comment type="caution">
    <text evidence="2">The sequence shown here is derived from an EMBL/GenBank/DDBJ whole genome shotgun (WGS) entry which is preliminary data.</text>
</comment>
<keyword evidence="3" id="KW-1185">Reference proteome</keyword>
<protein>
    <submittedName>
        <fullName evidence="2">Uncharacterized protein</fullName>
    </submittedName>
</protein>
<dbReference type="AlphaFoldDB" id="A0A4S4F240"/>
<feature type="region of interest" description="Disordered" evidence="1">
    <location>
        <begin position="1"/>
        <end position="89"/>
    </location>
</feature>
<feature type="compositionally biased region" description="Basic and acidic residues" evidence="1">
    <location>
        <begin position="29"/>
        <end position="56"/>
    </location>
</feature>